<dbReference type="Proteomes" id="UP000886595">
    <property type="component" value="Unassembled WGS sequence"/>
</dbReference>
<dbReference type="OrthoDB" id="1113004at2759"/>
<reference evidence="2 3" key="1">
    <citation type="submission" date="2020-02" db="EMBL/GenBank/DDBJ databases">
        <authorList>
            <person name="Ma Q."/>
            <person name="Huang Y."/>
            <person name="Song X."/>
            <person name="Pei D."/>
        </authorList>
    </citation>
    <scope>NUCLEOTIDE SEQUENCE [LARGE SCALE GENOMIC DNA]</scope>
    <source>
        <strain evidence="2">Sxm20200214</strain>
        <tissue evidence="2">Leaf</tissue>
    </source>
</reference>
<keyword evidence="3" id="KW-1185">Reference proteome</keyword>
<organism evidence="2 3">
    <name type="scientific">Brassica carinata</name>
    <name type="common">Ethiopian mustard</name>
    <name type="synonym">Abyssinian cabbage</name>
    <dbReference type="NCBI Taxonomy" id="52824"/>
    <lineage>
        <taxon>Eukaryota</taxon>
        <taxon>Viridiplantae</taxon>
        <taxon>Streptophyta</taxon>
        <taxon>Embryophyta</taxon>
        <taxon>Tracheophyta</taxon>
        <taxon>Spermatophyta</taxon>
        <taxon>Magnoliopsida</taxon>
        <taxon>eudicotyledons</taxon>
        <taxon>Gunneridae</taxon>
        <taxon>Pentapetalae</taxon>
        <taxon>rosids</taxon>
        <taxon>malvids</taxon>
        <taxon>Brassicales</taxon>
        <taxon>Brassicaceae</taxon>
        <taxon>Brassiceae</taxon>
        <taxon>Brassica</taxon>
    </lineage>
</organism>
<dbReference type="EMBL" id="JAAMPC010000008">
    <property type="protein sequence ID" value="KAG2298996.1"/>
    <property type="molecule type" value="Genomic_DNA"/>
</dbReference>
<feature type="compositionally biased region" description="Basic and acidic residues" evidence="1">
    <location>
        <begin position="1216"/>
        <end position="1230"/>
    </location>
</feature>
<evidence type="ECO:0000313" key="3">
    <source>
        <dbReference type="Proteomes" id="UP000886595"/>
    </source>
</evidence>
<proteinExistence type="predicted"/>
<feature type="compositionally biased region" description="Acidic residues" evidence="1">
    <location>
        <begin position="514"/>
        <end position="523"/>
    </location>
</feature>
<feature type="region of interest" description="Disordered" evidence="1">
    <location>
        <begin position="400"/>
        <end position="436"/>
    </location>
</feature>
<feature type="region of interest" description="Disordered" evidence="1">
    <location>
        <begin position="472"/>
        <end position="494"/>
    </location>
</feature>
<dbReference type="AlphaFoldDB" id="A0A8X7V2S2"/>
<evidence type="ECO:0000256" key="1">
    <source>
        <dbReference type="SAM" id="MobiDB-lite"/>
    </source>
</evidence>
<accession>A0A8X7V2S2</accession>
<sequence>MVDLPVSRVGDGGLDREEPCARLDRAGEILGLGSSMEATGSSTLALSSAVMISSTIASAPTSLVMVSSLLPVVPSLRTGVLGLSPVRLSLENARGEAGLSSASAGLSLYKENSELVTSDTRSFLSMEVLSLSMEMLNLPPVVLSSAVVVPCLSSLSLTSCSEISSSSSLKVVPSSYVAIPSSSYVATSLLTLKENSRGESRGGDYPGVRSLMAGLSSSLSASDSSTIVSRSSPVVPSLSDIGLGSFNACHDVHLCGGNGVMDEQGVRLVRERERFELVNEDPKSPLMILWTSLLVSVDGVEEYGTNLVRTESGDEETTLFIADSSRDEQRAGPTIAAGGVDTTLTLSMPPEIGSSLCNIVSGSLFAGASSSSVVPPSSQRSMLEIHREYQQNMLLRAAPVEDSLSDASSSDASSSVEDSSSGSYEDSEEDDGVELSADQNVVGVSAGERDDDVIHVKEGVACDEEIDICDGPNDVGFGEEGDVAAVNDRDNPVGDSEQDIVAGDEQIGFADNNEMGDGEQDEFSGERVDVSGDDEIGNVASGDVASGDDRDDYDVDFSGEQDGFSGEYSDVGGDPESIINDGECDVDESGNRLATTTDILKGVKRELVAALLAGSLDGHADFNVYVKKKKTVVRRARERSRSFIGPLCSHPDPSESFPSVVDDEKIKWIQANCCRNGVIDVRIPEEDERPWTVPDGWICVYDFWFTEYHLWFPLPRLLLAYCDEHHIALSQLNPAAIRNMVAALFTASEIGVRRRLIGIPLASGEVECVEHFKATKARHWSKVRRSDVWHCIPFVDSASWRKMDLSEIPSLADCFSGGNDVATVVESGECSTGVEPSVPPPGIVMGLTSPTAPAPSTEHRRGGSNVSGKEVANGGRKTDGSRAGKGVANVNKRPAAGCSPKEAPSSKSRKVVPSGTELSLVVEQPLAVEPSPPREERATFGSFEYAFDGRGSHVGDLFKLFQPTDGVGGYAFDESRREEWYKEFARHTAIATKFANKLVYNQGEELVEVKAELVGVKAELEKVMAELAVAKGKNDRSEEITVWRGKYEAEKKTSSAGLGEGKKLTARIASDAERARKRQEMDSDRHKKEKEVLSKKYRRAIVRHDDVLATCNSRFEKMRRYVENQKPVHLAMYGVNQFTGLLEAVDVWRTEGIQVPDSKVRHLQKELAKRTEAAKSVIPVCFEPDELADVPSFDFSRPLSPVHPSLTAGVEIAASAREKEQQARRREGARVSRPLSERGGVAARRESQVPPRP</sequence>
<name>A0A8X7V2S2_BRACI</name>
<feature type="region of interest" description="Disordered" evidence="1">
    <location>
        <begin position="1216"/>
        <end position="1253"/>
    </location>
</feature>
<feature type="compositionally biased region" description="Low complexity" evidence="1">
    <location>
        <begin position="401"/>
        <end position="424"/>
    </location>
</feature>
<evidence type="ECO:0000313" key="2">
    <source>
        <dbReference type="EMBL" id="KAG2298996.1"/>
    </source>
</evidence>
<feature type="region of interest" description="Disordered" evidence="1">
    <location>
        <begin position="509"/>
        <end position="550"/>
    </location>
</feature>
<comment type="caution">
    <text evidence="2">The sequence shown here is derived from an EMBL/GenBank/DDBJ whole genome shotgun (WGS) entry which is preliminary data.</text>
</comment>
<gene>
    <name evidence="2" type="ORF">Bca52824_035468</name>
</gene>
<feature type="region of interest" description="Disordered" evidence="1">
    <location>
        <begin position="831"/>
        <end position="916"/>
    </location>
</feature>
<protein>
    <submittedName>
        <fullName evidence="2">Uncharacterized protein</fullName>
    </submittedName>
</protein>